<dbReference type="InterPro" id="IPR049180">
    <property type="entry name" value="MdcG_C"/>
</dbReference>
<reference evidence="5 6" key="1">
    <citation type="submission" date="2016-03" db="EMBL/GenBank/DDBJ databases">
        <title>Genome sequence of Variovorax paradoxus KB5.</title>
        <authorList>
            <person name="Jeong H."/>
            <person name="Hong C.E."/>
            <person name="Jo S.H."/>
            <person name="Park J.M."/>
        </authorList>
    </citation>
    <scope>NUCLEOTIDE SEQUENCE [LARGE SCALE GENOMIC DNA]</scope>
    <source>
        <strain evidence="5 6">KB5</strain>
    </source>
</reference>
<dbReference type="RefSeq" id="WP_081271072.1">
    <property type="nucleotide sequence ID" value="NZ_LVHG01000084.1"/>
</dbReference>
<sequence length="228" mass="25282">MMLLRRHRLAYLCAQGWSQVLDHPWDDEGRACIAHWAAEGLPLVVTRQPAPTATQGEGVSLGLPAPAQWGRRRLALQVPRAAILCFDEFPRANEVLHLLPRDARAAWRRLMNALESVRVQARVYGSYGWQQITGLKYVHPGSDLDLWMAVDDARHADAVAACVQAMVVGRLRLDGELVFQDGSAVNWREWSAWRAGQARSVLVKHVRGARLENGAFVPEDAQGLGLAA</sequence>
<evidence type="ECO:0008006" key="7">
    <source>
        <dbReference type="Google" id="ProtNLM"/>
    </source>
</evidence>
<evidence type="ECO:0000256" key="1">
    <source>
        <dbReference type="ARBA" id="ARBA00022679"/>
    </source>
</evidence>
<evidence type="ECO:0000313" key="6">
    <source>
        <dbReference type="Proteomes" id="UP000077852"/>
    </source>
</evidence>
<dbReference type="NCBIfam" id="TIGR03135">
    <property type="entry name" value="malonate_mdcG"/>
    <property type="match status" value="1"/>
</dbReference>
<dbReference type="GO" id="GO:0016779">
    <property type="term" value="F:nucleotidyltransferase activity"/>
    <property type="evidence" value="ECO:0007669"/>
    <property type="project" value="UniProtKB-KW"/>
</dbReference>
<evidence type="ECO:0000259" key="3">
    <source>
        <dbReference type="Pfam" id="PF10620"/>
    </source>
</evidence>
<accession>A0AA91DI05</accession>
<keyword evidence="2" id="KW-0548">Nucleotidyltransferase</keyword>
<dbReference type="InterPro" id="IPR017557">
    <property type="entry name" value="Holo-ACP_synthase"/>
</dbReference>
<evidence type="ECO:0000313" key="5">
    <source>
        <dbReference type="EMBL" id="OAK58095.1"/>
    </source>
</evidence>
<evidence type="ECO:0000259" key="4">
    <source>
        <dbReference type="Pfam" id="PF20866"/>
    </source>
</evidence>
<dbReference type="AlphaFoldDB" id="A0AA91DI05"/>
<dbReference type="Proteomes" id="UP000077852">
    <property type="component" value="Unassembled WGS sequence"/>
</dbReference>
<feature type="domain" description="Phosphoribosyl-dephospho-CoA transferase MdcG N-terminal" evidence="4">
    <location>
        <begin position="5"/>
        <end position="84"/>
    </location>
</feature>
<proteinExistence type="predicted"/>
<name>A0AA91DI05_VARPD</name>
<dbReference type="InterPro" id="IPR048903">
    <property type="entry name" value="MdcG_N"/>
</dbReference>
<evidence type="ECO:0000256" key="2">
    <source>
        <dbReference type="ARBA" id="ARBA00022695"/>
    </source>
</evidence>
<dbReference type="Pfam" id="PF20866">
    <property type="entry name" value="MdcG_N"/>
    <property type="match status" value="1"/>
</dbReference>
<feature type="domain" description="Phosphoribosyl-dephospho-CoA transferase MdcG C-terminal" evidence="3">
    <location>
        <begin position="96"/>
        <end position="212"/>
    </location>
</feature>
<gene>
    <name evidence="5" type="ORF">A3K87_03560</name>
</gene>
<dbReference type="EMBL" id="LVHG01000084">
    <property type="protein sequence ID" value="OAK58095.1"/>
    <property type="molecule type" value="Genomic_DNA"/>
</dbReference>
<protein>
    <recommendedName>
        <fullName evidence="7">Malonate decarboxylase holo-[acyl-carrier-protein] synthase</fullName>
    </recommendedName>
</protein>
<keyword evidence="1" id="KW-0808">Transferase</keyword>
<dbReference type="Pfam" id="PF10620">
    <property type="entry name" value="MdcG"/>
    <property type="match status" value="1"/>
</dbReference>
<organism evidence="5 6">
    <name type="scientific">Variovorax paradoxus</name>
    <dbReference type="NCBI Taxonomy" id="34073"/>
    <lineage>
        <taxon>Bacteria</taxon>
        <taxon>Pseudomonadati</taxon>
        <taxon>Pseudomonadota</taxon>
        <taxon>Betaproteobacteria</taxon>
        <taxon>Burkholderiales</taxon>
        <taxon>Comamonadaceae</taxon>
        <taxon>Variovorax</taxon>
    </lineage>
</organism>
<comment type="caution">
    <text evidence="5">The sequence shown here is derived from an EMBL/GenBank/DDBJ whole genome shotgun (WGS) entry which is preliminary data.</text>
</comment>